<dbReference type="InterPro" id="IPR017853">
    <property type="entry name" value="GH"/>
</dbReference>
<keyword evidence="2 3" id="KW-0326">Glycosidase</keyword>
<dbReference type="SUPFAM" id="SSF51445">
    <property type="entry name" value="(Trans)glycosidases"/>
    <property type="match status" value="2"/>
</dbReference>
<dbReference type="RefSeq" id="XP_055900174.1">
    <property type="nucleotide sequence ID" value="XM_056044199.1"/>
</dbReference>
<name>A0A9W3BL65_BIOGL</name>
<evidence type="ECO:0000256" key="4">
    <source>
        <dbReference type="SAM" id="SignalP"/>
    </source>
</evidence>
<dbReference type="PROSITE" id="PS51910">
    <property type="entry name" value="GH18_2"/>
    <property type="match status" value="2"/>
</dbReference>
<evidence type="ECO:0000256" key="1">
    <source>
        <dbReference type="ARBA" id="ARBA00022801"/>
    </source>
</evidence>
<dbReference type="PROSITE" id="PS00304">
    <property type="entry name" value="SASP_1"/>
    <property type="match status" value="1"/>
</dbReference>
<dbReference type="InterPro" id="IPR018126">
    <property type="entry name" value="SASP_alpha/beta-type_CS"/>
</dbReference>
<dbReference type="InterPro" id="IPR011583">
    <property type="entry name" value="Chitinase_II/V-like_cat"/>
</dbReference>
<dbReference type="OrthoDB" id="73875at2759"/>
<accession>A0A9W3BL65</accession>
<dbReference type="Pfam" id="PF00704">
    <property type="entry name" value="Glyco_hydro_18"/>
    <property type="match status" value="2"/>
</dbReference>
<evidence type="ECO:0000256" key="2">
    <source>
        <dbReference type="ARBA" id="ARBA00023295"/>
    </source>
</evidence>
<dbReference type="GO" id="GO:0005615">
    <property type="term" value="C:extracellular space"/>
    <property type="evidence" value="ECO:0007669"/>
    <property type="project" value="TreeGrafter"/>
</dbReference>
<dbReference type="GO" id="GO:0003690">
    <property type="term" value="F:double-stranded DNA binding"/>
    <property type="evidence" value="ECO:0007669"/>
    <property type="project" value="InterPro"/>
</dbReference>
<dbReference type="OMA" id="YECSHIV"/>
<dbReference type="InterPro" id="IPR051887">
    <property type="entry name" value="GH18_Domain-Containing"/>
</dbReference>
<dbReference type="InterPro" id="IPR029070">
    <property type="entry name" value="Chitinase_insertion_sf"/>
</dbReference>
<dbReference type="PANTHER" id="PTHR46290">
    <property type="entry name" value="DI-N-ACETYLCHITOBIASE"/>
    <property type="match status" value="1"/>
</dbReference>
<dbReference type="InterPro" id="IPR001579">
    <property type="entry name" value="Glyco_hydro_18_chit_AS"/>
</dbReference>
<protein>
    <submittedName>
        <fullName evidence="7 8">Uncharacterized protein LOC106079298</fullName>
    </submittedName>
</protein>
<dbReference type="Gene3D" id="3.20.20.80">
    <property type="entry name" value="Glycosidases"/>
    <property type="match status" value="2"/>
</dbReference>
<dbReference type="GO" id="GO:0008061">
    <property type="term" value="F:chitin binding"/>
    <property type="evidence" value="ECO:0007669"/>
    <property type="project" value="InterPro"/>
</dbReference>
<keyword evidence="1 3" id="KW-0378">Hydrolase</keyword>
<dbReference type="Gene3D" id="3.10.50.10">
    <property type="match status" value="1"/>
</dbReference>
<feature type="chain" id="PRO_5044703074" evidence="4">
    <location>
        <begin position="26"/>
        <end position="801"/>
    </location>
</feature>
<evidence type="ECO:0000313" key="6">
    <source>
        <dbReference type="Proteomes" id="UP001165740"/>
    </source>
</evidence>
<keyword evidence="6" id="KW-1185">Reference proteome</keyword>
<organism evidence="6 7">
    <name type="scientific">Biomphalaria glabrata</name>
    <name type="common">Bloodfluke planorb</name>
    <name type="synonym">Freshwater snail</name>
    <dbReference type="NCBI Taxonomy" id="6526"/>
    <lineage>
        <taxon>Eukaryota</taxon>
        <taxon>Metazoa</taxon>
        <taxon>Spiralia</taxon>
        <taxon>Lophotrochozoa</taxon>
        <taxon>Mollusca</taxon>
        <taxon>Gastropoda</taxon>
        <taxon>Heterobranchia</taxon>
        <taxon>Euthyneura</taxon>
        <taxon>Panpulmonata</taxon>
        <taxon>Hygrophila</taxon>
        <taxon>Lymnaeoidea</taxon>
        <taxon>Planorbidae</taxon>
        <taxon>Biomphalaria</taxon>
    </lineage>
</organism>
<keyword evidence="4" id="KW-0732">Signal</keyword>
<evidence type="ECO:0000313" key="8">
    <source>
        <dbReference type="RefSeq" id="XP_055900174.1"/>
    </source>
</evidence>
<dbReference type="RefSeq" id="XP_055900173.1">
    <property type="nucleotide sequence ID" value="XM_056044198.1"/>
</dbReference>
<evidence type="ECO:0000256" key="3">
    <source>
        <dbReference type="RuleBase" id="RU000489"/>
    </source>
</evidence>
<feature type="signal peptide" evidence="4">
    <location>
        <begin position="1"/>
        <end position="25"/>
    </location>
</feature>
<gene>
    <name evidence="7 8" type="primary">LOC106079298</name>
</gene>
<dbReference type="PROSITE" id="PS01095">
    <property type="entry name" value="GH18_1"/>
    <property type="match status" value="1"/>
</dbReference>
<proteinExistence type="predicted"/>
<dbReference type="AlphaFoldDB" id="A0A9W3BL65"/>
<dbReference type="InterPro" id="IPR001223">
    <property type="entry name" value="Glyco_hydro18_cat"/>
</dbReference>
<dbReference type="PANTHER" id="PTHR46290:SF1">
    <property type="entry name" value="DI-N-ACETYLCHITOBIASE"/>
    <property type="match status" value="1"/>
</dbReference>
<dbReference type="GO" id="GO:0004568">
    <property type="term" value="F:chitinase activity"/>
    <property type="evidence" value="ECO:0007669"/>
    <property type="project" value="UniProtKB-ARBA"/>
</dbReference>
<dbReference type="GO" id="GO:0009313">
    <property type="term" value="P:oligosaccharide catabolic process"/>
    <property type="evidence" value="ECO:0007669"/>
    <property type="project" value="TreeGrafter"/>
</dbReference>
<feature type="domain" description="GH18" evidence="5">
    <location>
        <begin position="22"/>
        <end position="399"/>
    </location>
</feature>
<evidence type="ECO:0000313" key="7">
    <source>
        <dbReference type="RefSeq" id="XP_055900173.1"/>
    </source>
</evidence>
<dbReference type="GO" id="GO:0006032">
    <property type="term" value="P:chitin catabolic process"/>
    <property type="evidence" value="ECO:0007669"/>
    <property type="project" value="UniProtKB-ARBA"/>
</dbReference>
<dbReference type="Proteomes" id="UP001165740">
    <property type="component" value="Chromosome 10"/>
</dbReference>
<dbReference type="GeneID" id="106079298"/>
<dbReference type="GO" id="GO:0006265">
    <property type="term" value="P:DNA topological change"/>
    <property type="evidence" value="ECO:0007669"/>
    <property type="project" value="InterPro"/>
</dbReference>
<dbReference type="SMART" id="SM00636">
    <property type="entry name" value="Glyco_18"/>
    <property type="match status" value="2"/>
</dbReference>
<evidence type="ECO:0000259" key="5">
    <source>
        <dbReference type="PROSITE" id="PS51910"/>
    </source>
</evidence>
<sequence>MDCCTFSLLGSLILQLLLLSGFSSTSYISKFSVDDAALSSVPNELVLDLKPEVADCPCDDPAWCKPLTDTPEKEVFAFSIRSDTSHWERFDWSKLTTVVVFGYLNDSLTCLAHSHNVRVIMLGDVSVQTFTDAAKRQQWIQTQLLLVQKHFLDGINFDFEGQVGLNDTLIRDSYTTLVKETTQVFKKVLPSYQISVDVGWKPNVDIRYFDYQGLADAADLLFVMAYDEQSQILGECIAGPNSALASAGVGLDAYLNGYNISASKLILGVPWYGYIYECTELVGDKCYIKEVPFRGVNCSDAAGTQYDYGPIHELIQTMPENYKWNATSLTPYITYTNGQSGKSYQVQFDDPESLKLKYDLAAQKGIKGVGMWNIDSLDFSDTEVGESIRRAMFDALPPRTAVDKTIGQRVEKTREVIKGGALLSVKSAKKIRYTVVEEISVDDASVNEIVDAVDLLSKISSPLDSSRLKRQCPCDNPKWCEPIKDTKRKEVYAFSIVNNETNWSKFDWTRITTVCMYGFFNPKLMCLAHSYNVRVVTLGAVDLITMITPELRYKWVLDQLQNVEDNFMDGLNFDVEMNISPEHKELRDAYTALVNETVVAFKQALPYSQISIDVQGDAFTTSRSYDYPTLAKLVDFLFIMAYDESGFDVVGPNSGVLDTVTGVIDYFQEKISPDKLVLGLPWYGYIYFCDKLVGDVCELSPTRAQQVDFNTISAILETMPEKYRWNTTSETPYFSYTDSKTNISRQVQFDDATSLKIKYELAADLGLRGVGMWTIDFLDYTDTQRGQAMRTAMFGALPTHS</sequence>
<feature type="domain" description="GH18" evidence="5">
    <location>
        <begin position="457"/>
        <end position="800"/>
    </location>
</feature>
<reference evidence="7 8" key="1">
    <citation type="submission" date="2025-04" db="UniProtKB">
        <authorList>
            <consortium name="RefSeq"/>
        </authorList>
    </citation>
    <scope>IDENTIFICATION</scope>
</reference>